<protein>
    <submittedName>
        <fullName evidence="2">Uncharacterized protein</fullName>
    </submittedName>
</protein>
<dbReference type="Proteomes" id="UP000254069">
    <property type="component" value="Unassembled WGS sequence"/>
</dbReference>
<accession>A0A379Z5F5</accession>
<dbReference type="EMBL" id="UGYO01000001">
    <property type="protein sequence ID" value="SUI55415.1"/>
    <property type="molecule type" value="Genomic_DNA"/>
</dbReference>
<keyword evidence="1" id="KW-0472">Membrane</keyword>
<evidence type="ECO:0000256" key="1">
    <source>
        <dbReference type="SAM" id="Phobius"/>
    </source>
</evidence>
<sequence length="58" mass="6462">MMLLTLLILILCVLLLGLPFNGAIPWFWLLALCALLVAVGIFRALTLPIKNQHKDCDD</sequence>
<name>A0A379Z5F5_9GAMM</name>
<proteinExistence type="predicted"/>
<organism evidence="2 3">
    <name type="scientific">Shewanella algae</name>
    <dbReference type="NCBI Taxonomy" id="38313"/>
    <lineage>
        <taxon>Bacteria</taxon>
        <taxon>Pseudomonadati</taxon>
        <taxon>Pseudomonadota</taxon>
        <taxon>Gammaproteobacteria</taxon>
        <taxon>Alteromonadales</taxon>
        <taxon>Shewanellaceae</taxon>
        <taxon>Shewanella</taxon>
    </lineage>
</organism>
<evidence type="ECO:0000313" key="2">
    <source>
        <dbReference type="EMBL" id="SUI55415.1"/>
    </source>
</evidence>
<keyword evidence="1" id="KW-0812">Transmembrane</keyword>
<dbReference type="RefSeq" id="WP_208185525.1">
    <property type="nucleotide sequence ID" value="NZ_JADZHH010000011.1"/>
</dbReference>
<reference evidence="2 3" key="1">
    <citation type="submission" date="2018-06" db="EMBL/GenBank/DDBJ databases">
        <authorList>
            <consortium name="Pathogen Informatics"/>
            <person name="Doyle S."/>
        </authorList>
    </citation>
    <scope>NUCLEOTIDE SEQUENCE [LARGE SCALE GENOMIC DNA]</scope>
    <source>
        <strain evidence="2 3">NCTC10738</strain>
    </source>
</reference>
<keyword evidence="3" id="KW-1185">Reference proteome</keyword>
<keyword evidence="1" id="KW-1133">Transmembrane helix</keyword>
<gene>
    <name evidence="2" type="ORF">NCTC10738_01000</name>
</gene>
<evidence type="ECO:0000313" key="3">
    <source>
        <dbReference type="Proteomes" id="UP000254069"/>
    </source>
</evidence>
<dbReference type="AlphaFoldDB" id="A0A379Z5F5"/>
<feature type="transmembrane region" description="Helical" evidence="1">
    <location>
        <begin position="27"/>
        <end position="45"/>
    </location>
</feature>